<dbReference type="RefSeq" id="WP_380328177.1">
    <property type="nucleotide sequence ID" value="NZ_JBHYPW010000045.1"/>
</dbReference>
<accession>A0ABW6GJP9</accession>
<dbReference type="Proteomes" id="UP001599542">
    <property type="component" value="Unassembled WGS sequence"/>
</dbReference>
<feature type="region of interest" description="Disordered" evidence="1">
    <location>
        <begin position="1"/>
        <end position="34"/>
    </location>
</feature>
<evidence type="ECO:0000313" key="3">
    <source>
        <dbReference type="Proteomes" id="UP001599542"/>
    </source>
</evidence>
<sequence length="77" mass="8240">MISIGQPSPHRSTRAAPTAAPTSTPTTADDRRPDRFKIAAGTAAVGPLDGRPDLLQTDPFAFKRVVRVLFTAMGYET</sequence>
<protein>
    <submittedName>
        <fullName evidence="2">Uncharacterized protein</fullName>
    </submittedName>
</protein>
<dbReference type="EMBL" id="JBHYPX010000022">
    <property type="protein sequence ID" value="MFE1352955.1"/>
    <property type="molecule type" value="Genomic_DNA"/>
</dbReference>
<feature type="compositionally biased region" description="Polar residues" evidence="1">
    <location>
        <begin position="1"/>
        <end position="10"/>
    </location>
</feature>
<proteinExistence type="predicted"/>
<evidence type="ECO:0000256" key="1">
    <source>
        <dbReference type="SAM" id="MobiDB-lite"/>
    </source>
</evidence>
<keyword evidence="3" id="KW-1185">Reference proteome</keyword>
<reference evidence="2 3" key="1">
    <citation type="submission" date="2024-09" db="EMBL/GenBank/DDBJ databases">
        <title>The Natural Products Discovery Center: Release of the First 8490 Sequenced Strains for Exploring Actinobacteria Biosynthetic Diversity.</title>
        <authorList>
            <person name="Kalkreuter E."/>
            <person name="Kautsar S.A."/>
            <person name="Yang D."/>
            <person name="Bader C.D."/>
            <person name="Teijaro C.N."/>
            <person name="Fluegel L."/>
            <person name="Davis C.M."/>
            <person name="Simpson J.R."/>
            <person name="Lauterbach L."/>
            <person name="Steele A.D."/>
            <person name="Gui C."/>
            <person name="Meng S."/>
            <person name="Li G."/>
            <person name="Viehrig K."/>
            <person name="Ye F."/>
            <person name="Su P."/>
            <person name="Kiefer A.F."/>
            <person name="Nichols A."/>
            <person name="Cepeda A.J."/>
            <person name="Yan W."/>
            <person name="Fan B."/>
            <person name="Jiang Y."/>
            <person name="Adhikari A."/>
            <person name="Zheng C.-J."/>
            <person name="Schuster L."/>
            <person name="Cowan T.M."/>
            <person name="Smanski M.J."/>
            <person name="Chevrette M.G."/>
            <person name="De Carvalho L.P.S."/>
            <person name="Shen B."/>
        </authorList>
    </citation>
    <scope>NUCLEOTIDE SEQUENCE [LARGE SCALE GENOMIC DNA]</scope>
    <source>
        <strain evidence="2 3">NPDC058753</strain>
    </source>
</reference>
<feature type="compositionally biased region" description="Low complexity" evidence="1">
    <location>
        <begin position="14"/>
        <end position="27"/>
    </location>
</feature>
<evidence type="ECO:0000313" key="2">
    <source>
        <dbReference type="EMBL" id="MFE1352955.1"/>
    </source>
</evidence>
<name>A0ABW6GJP9_9ACTN</name>
<comment type="caution">
    <text evidence="2">The sequence shown here is derived from an EMBL/GenBank/DDBJ whole genome shotgun (WGS) entry which is preliminary data.</text>
</comment>
<gene>
    <name evidence="2" type="ORF">ACFW6T_13290</name>
</gene>
<organism evidence="2 3">
    <name type="scientific">Kitasatospora phosalacinea</name>
    <dbReference type="NCBI Taxonomy" id="2065"/>
    <lineage>
        <taxon>Bacteria</taxon>
        <taxon>Bacillati</taxon>
        <taxon>Actinomycetota</taxon>
        <taxon>Actinomycetes</taxon>
        <taxon>Kitasatosporales</taxon>
        <taxon>Streptomycetaceae</taxon>
        <taxon>Kitasatospora</taxon>
    </lineage>
</organism>